<dbReference type="EMBL" id="CP171844">
    <property type="protein sequence ID" value="XKQ38549.1"/>
    <property type="molecule type" value="Genomic_DNA"/>
</dbReference>
<evidence type="ECO:0000313" key="1">
    <source>
        <dbReference type="EMBL" id="XKQ38549.1"/>
    </source>
</evidence>
<protein>
    <submittedName>
        <fullName evidence="1">Uncharacterized protein</fullName>
    </submittedName>
</protein>
<dbReference type="Proteomes" id="UP000076193">
    <property type="component" value="Chromosome"/>
</dbReference>
<sequence length="220" mass="25167">MSKKPIDLPRAAIVPPVEARDIIDIWKYVVSVQMHFNDMEMKVRNLFFTIIAAMLGLIGVSQGKSVLITLAEEKYVVSSLILIFISMIPITLLFYFIDRFWYHRLLVGAVKKCIEIENAHKTLLPEISLGEAISRESPVGFPMWTRWLFFFVREKRFRQSGQLHSDGKIELLYKSVITVAVLLALTFGWFGGVTPQPRPKVNCVLAALLEKIEPTCQRNK</sequence>
<proteinExistence type="predicted"/>
<gene>
    <name evidence="1" type="ORF">A4A59_015565</name>
</gene>
<reference evidence="1" key="1">
    <citation type="submission" date="2024-10" db="EMBL/GenBank/DDBJ databases">
        <title>Strain of Rhizobium-related bacteria isolated fromm roots of Vavilovia formosa.</title>
        <authorList>
            <person name="Kimeklis A."/>
            <person name="Afonin A."/>
        </authorList>
    </citation>
    <scope>NUCLEOTIDE SEQUENCE</scope>
    <source>
        <strain evidence="1">Vaf12</strain>
    </source>
</reference>
<evidence type="ECO:0000313" key="2">
    <source>
        <dbReference type="Proteomes" id="UP000076193"/>
    </source>
</evidence>
<accession>A0ACD5EZL1</accession>
<name>A0ACD5EZL1_RHILE</name>
<organism evidence="1 2">
    <name type="scientific">Rhizobium leguminosarum</name>
    <dbReference type="NCBI Taxonomy" id="384"/>
    <lineage>
        <taxon>Bacteria</taxon>
        <taxon>Pseudomonadati</taxon>
        <taxon>Pseudomonadota</taxon>
        <taxon>Alphaproteobacteria</taxon>
        <taxon>Hyphomicrobiales</taxon>
        <taxon>Rhizobiaceae</taxon>
        <taxon>Rhizobium/Agrobacterium group</taxon>
        <taxon>Rhizobium</taxon>
    </lineage>
</organism>